<dbReference type="Gene3D" id="2.40.40.10">
    <property type="entry name" value="RlpA-like domain"/>
    <property type="match status" value="1"/>
</dbReference>
<dbReference type="Proteomes" id="UP000308197">
    <property type="component" value="Unassembled WGS sequence"/>
</dbReference>
<dbReference type="STRING" id="1314778.A0A5C3P2G6"/>
<evidence type="ECO:0000313" key="3">
    <source>
        <dbReference type="EMBL" id="TFK83855.1"/>
    </source>
</evidence>
<dbReference type="EMBL" id="ML211360">
    <property type="protein sequence ID" value="TFK83855.1"/>
    <property type="molecule type" value="Genomic_DNA"/>
</dbReference>
<feature type="signal peptide" evidence="2">
    <location>
        <begin position="1"/>
        <end position="21"/>
    </location>
</feature>
<protein>
    <recommendedName>
        <fullName evidence="5">RlpA-like protein double-psi beta-barrel domain-containing protein</fullName>
    </recommendedName>
</protein>
<feature type="chain" id="PRO_5022943425" description="RlpA-like protein double-psi beta-barrel domain-containing protein" evidence="2">
    <location>
        <begin position="22"/>
        <end position="131"/>
    </location>
</feature>
<keyword evidence="1 2" id="KW-0732">Signal</keyword>
<dbReference type="AlphaFoldDB" id="A0A5C3P2G6"/>
<evidence type="ECO:0008006" key="5">
    <source>
        <dbReference type="Google" id="ProtNLM"/>
    </source>
</evidence>
<accession>A0A5C3P2G6</accession>
<proteinExistence type="predicted"/>
<dbReference type="InterPro" id="IPR051477">
    <property type="entry name" value="Expansin_CellWall"/>
</dbReference>
<name>A0A5C3P2G6_9APHY</name>
<gene>
    <name evidence="3" type="ORF">K466DRAFT_497682</name>
</gene>
<evidence type="ECO:0000313" key="4">
    <source>
        <dbReference type="Proteomes" id="UP000308197"/>
    </source>
</evidence>
<evidence type="ECO:0000256" key="1">
    <source>
        <dbReference type="ARBA" id="ARBA00022729"/>
    </source>
</evidence>
<reference evidence="3 4" key="1">
    <citation type="journal article" date="2019" name="Nat. Ecol. Evol.">
        <title>Megaphylogeny resolves global patterns of mushroom evolution.</title>
        <authorList>
            <person name="Varga T."/>
            <person name="Krizsan K."/>
            <person name="Foldi C."/>
            <person name="Dima B."/>
            <person name="Sanchez-Garcia M."/>
            <person name="Sanchez-Ramirez S."/>
            <person name="Szollosi G.J."/>
            <person name="Szarkandi J.G."/>
            <person name="Papp V."/>
            <person name="Albert L."/>
            <person name="Andreopoulos W."/>
            <person name="Angelini C."/>
            <person name="Antonin V."/>
            <person name="Barry K.W."/>
            <person name="Bougher N.L."/>
            <person name="Buchanan P."/>
            <person name="Buyck B."/>
            <person name="Bense V."/>
            <person name="Catcheside P."/>
            <person name="Chovatia M."/>
            <person name="Cooper J."/>
            <person name="Damon W."/>
            <person name="Desjardin D."/>
            <person name="Finy P."/>
            <person name="Geml J."/>
            <person name="Haridas S."/>
            <person name="Hughes K."/>
            <person name="Justo A."/>
            <person name="Karasinski D."/>
            <person name="Kautmanova I."/>
            <person name="Kiss B."/>
            <person name="Kocsube S."/>
            <person name="Kotiranta H."/>
            <person name="LaButti K.M."/>
            <person name="Lechner B.E."/>
            <person name="Liimatainen K."/>
            <person name="Lipzen A."/>
            <person name="Lukacs Z."/>
            <person name="Mihaltcheva S."/>
            <person name="Morgado L.N."/>
            <person name="Niskanen T."/>
            <person name="Noordeloos M.E."/>
            <person name="Ohm R.A."/>
            <person name="Ortiz-Santana B."/>
            <person name="Ovrebo C."/>
            <person name="Racz N."/>
            <person name="Riley R."/>
            <person name="Savchenko A."/>
            <person name="Shiryaev A."/>
            <person name="Soop K."/>
            <person name="Spirin V."/>
            <person name="Szebenyi C."/>
            <person name="Tomsovsky M."/>
            <person name="Tulloss R.E."/>
            <person name="Uehling J."/>
            <person name="Grigoriev I.V."/>
            <person name="Vagvolgyi C."/>
            <person name="Papp T."/>
            <person name="Martin F.M."/>
            <person name="Miettinen O."/>
            <person name="Hibbett D.S."/>
            <person name="Nagy L.G."/>
        </authorList>
    </citation>
    <scope>NUCLEOTIDE SEQUENCE [LARGE SCALE GENOMIC DNA]</scope>
    <source>
        <strain evidence="3 4">HHB13444</strain>
    </source>
</reference>
<sequence length="131" mass="13507">MRYSATLLAAAFIATVEYAQALTVSGGDATVFDPSTGACGFFNTGDDFVVGIDFFSFSSVPIAGVSTTPHRSPLCGRQMVVSAPGDKTVTATIVDVCSGCRKGSVVLSPAAFDQIITSDVDLVEGISWTVV</sequence>
<keyword evidence="4" id="KW-1185">Reference proteome</keyword>
<dbReference type="SUPFAM" id="SSF50685">
    <property type="entry name" value="Barwin-like endoglucanases"/>
    <property type="match status" value="1"/>
</dbReference>
<dbReference type="PANTHER" id="PTHR31836:SF28">
    <property type="entry name" value="SRCR DOMAIN-CONTAINING PROTEIN-RELATED"/>
    <property type="match status" value="1"/>
</dbReference>
<evidence type="ECO:0000256" key="2">
    <source>
        <dbReference type="SAM" id="SignalP"/>
    </source>
</evidence>
<dbReference type="InterPro" id="IPR036908">
    <property type="entry name" value="RlpA-like_sf"/>
</dbReference>
<dbReference type="CDD" id="cd22191">
    <property type="entry name" value="DPBB_RlpA_EXP_N-like"/>
    <property type="match status" value="1"/>
</dbReference>
<organism evidence="3 4">
    <name type="scientific">Polyporus arcularius HHB13444</name>
    <dbReference type="NCBI Taxonomy" id="1314778"/>
    <lineage>
        <taxon>Eukaryota</taxon>
        <taxon>Fungi</taxon>
        <taxon>Dikarya</taxon>
        <taxon>Basidiomycota</taxon>
        <taxon>Agaricomycotina</taxon>
        <taxon>Agaricomycetes</taxon>
        <taxon>Polyporales</taxon>
        <taxon>Polyporaceae</taxon>
        <taxon>Polyporus</taxon>
    </lineage>
</organism>
<dbReference type="InParanoid" id="A0A5C3P2G6"/>
<dbReference type="PANTHER" id="PTHR31836">
    <property type="match status" value="1"/>
</dbReference>